<dbReference type="GO" id="GO:0000045">
    <property type="term" value="P:autophagosome assembly"/>
    <property type="evidence" value="ECO:0007669"/>
    <property type="project" value="TreeGrafter"/>
</dbReference>
<sequence>MLRTGQSVLANALLNVHLGRSWRRNGKPFPASQHYDGQKADETKQWQLQRRQFAKYVQLLSWFMDEPSSACPFGVHRMAREGKRLGKEVGEWFGPSTAAGAIKKLVDEFPACGLGVSVASDGVIYLDQLKVQACKPQTNGQKRSSMIQKWERPILI</sequence>
<evidence type="ECO:0000256" key="3">
    <source>
        <dbReference type="ARBA" id="ARBA00022448"/>
    </source>
</evidence>
<dbReference type="InterPro" id="IPR038765">
    <property type="entry name" value="Papain-like_cys_pep_sf"/>
</dbReference>
<dbReference type="Pfam" id="PF03416">
    <property type="entry name" value="Peptidase_C54"/>
    <property type="match status" value="1"/>
</dbReference>
<comment type="function">
    <text evidence="12">Cysteine protease that plays a key role in autophagy by mediating both proteolytic activation and delipidation of ATG8 family proteins. The protease activity is required for proteolytic activation of ATG8 family proteins: cleaves the C-terminal amino acid of ATG8 proteins to reveal a C-terminal glycine. Exposure of the glycine at the C-terminus is essential for ATG8 proteins conjugation to phosphatidylethanolamine (PE) and insertion to membranes, which is necessary for autophagy. In addition to the protease activity, also mediates delipidation of PE-conjugated ATG8 proteins.</text>
</comment>
<dbReference type="GO" id="GO:0000423">
    <property type="term" value="P:mitophagy"/>
    <property type="evidence" value="ECO:0007669"/>
    <property type="project" value="TreeGrafter"/>
</dbReference>
<proteinExistence type="inferred from homology"/>
<evidence type="ECO:0000256" key="11">
    <source>
        <dbReference type="ARBA" id="ARBA00038724"/>
    </source>
</evidence>
<comment type="caution">
    <text evidence="15">The sequence shown here is derived from an EMBL/GenBank/DDBJ whole genome shotgun (WGS) entry which is preliminary data.</text>
</comment>
<dbReference type="SUPFAM" id="SSF54001">
    <property type="entry name" value="Cysteine proteinases"/>
    <property type="match status" value="1"/>
</dbReference>
<comment type="similarity">
    <text evidence="2 13">Belongs to the peptidase C54 family.</text>
</comment>
<dbReference type="InterPro" id="IPR046792">
    <property type="entry name" value="Peptidase_C54_cat"/>
</dbReference>
<dbReference type="PANTHER" id="PTHR22624:SF49">
    <property type="entry name" value="CYSTEINE PROTEASE"/>
    <property type="match status" value="1"/>
</dbReference>
<evidence type="ECO:0000259" key="14">
    <source>
        <dbReference type="Pfam" id="PF03416"/>
    </source>
</evidence>
<reference evidence="15 16" key="1">
    <citation type="journal article" date="2021" name="Hortic Res">
        <title>Chromosome-scale assembly of the Dendrobium chrysotoxum genome enhances the understanding of orchid evolution.</title>
        <authorList>
            <person name="Zhang Y."/>
            <person name="Zhang G.Q."/>
            <person name="Zhang D."/>
            <person name="Liu X.D."/>
            <person name="Xu X.Y."/>
            <person name="Sun W.H."/>
            <person name="Yu X."/>
            <person name="Zhu X."/>
            <person name="Wang Z.W."/>
            <person name="Zhao X."/>
            <person name="Zhong W.Y."/>
            <person name="Chen H."/>
            <person name="Yin W.L."/>
            <person name="Huang T."/>
            <person name="Niu S.C."/>
            <person name="Liu Z.J."/>
        </authorList>
    </citation>
    <scope>NUCLEOTIDE SEQUENCE [LARGE SCALE GENOMIC DNA]</scope>
    <source>
        <strain evidence="15">Lindl</strain>
    </source>
</reference>
<evidence type="ECO:0000256" key="13">
    <source>
        <dbReference type="RuleBase" id="RU363115"/>
    </source>
</evidence>
<keyword evidence="3" id="KW-0813">Transport</keyword>
<dbReference type="GO" id="GO:0005737">
    <property type="term" value="C:cytoplasm"/>
    <property type="evidence" value="ECO:0007669"/>
    <property type="project" value="UniProtKB-SubCell"/>
</dbReference>
<dbReference type="GO" id="GO:0034727">
    <property type="term" value="P:piecemeal microautophagy of the nucleus"/>
    <property type="evidence" value="ECO:0007669"/>
    <property type="project" value="TreeGrafter"/>
</dbReference>
<dbReference type="GO" id="GO:0004197">
    <property type="term" value="F:cysteine-type endopeptidase activity"/>
    <property type="evidence" value="ECO:0007669"/>
    <property type="project" value="TreeGrafter"/>
</dbReference>
<organism evidence="15 16">
    <name type="scientific">Dendrobium chrysotoxum</name>
    <name type="common">Orchid</name>
    <dbReference type="NCBI Taxonomy" id="161865"/>
    <lineage>
        <taxon>Eukaryota</taxon>
        <taxon>Viridiplantae</taxon>
        <taxon>Streptophyta</taxon>
        <taxon>Embryophyta</taxon>
        <taxon>Tracheophyta</taxon>
        <taxon>Spermatophyta</taxon>
        <taxon>Magnoliopsida</taxon>
        <taxon>Liliopsida</taxon>
        <taxon>Asparagales</taxon>
        <taxon>Orchidaceae</taxon>
        <taxon>Epidendroideae</taxon>
        <taxon>Malaxideae</taxon>
        <taxon>Dendrobiinae</taxon>
        <taxon>Dendrobium</taxon>
    </lineage>
</organism>
<dbReference type="GO" id="GO:0015031">
    <property type="term" value="P:protein transport"/>
    <property type="evidence" value="ECO:0007669"/>
    <property type="project" value="UniProtKB-KW"/>
</dbReference>
<dbReference type="PANTHER" id="PTHR22624">
    <property type="entry name" value="CYSTEINE PROTEASE ATG4"/>
    <property type="match status" value="1"/>
</dbReference>
<comment type="subcellular location">
    <subcellularLocation>
        <location evidence="1 13">Cytoplasm</location>
    </subcellularLocation>
</comment>
<gene>
    <name evidence="15" type="ORF">IEQ34_023196</name>
</gene>
<accession>A0AAV7FWX3</accession>
<evidence type="ECO:0000256" key="12">
    <source>
        <dbReference type="ARBA" id="ARBA00045891"/>
    </source>
</evidence>
<evidence type="ECO:0000256" key="1">
    <source>
        <dbReference type="ARBA" id="ARBA00004496"/>
    </source>
</evidence>
<name>A0AAV7FWX3_DENCH</name>
<evidence type="ECO:0000256" key="9">
    <source>
        <dbReference type="ARBA" id="ARBA00023006"/>
    </source>
</evidence>
<evidence type="ECO:0000256" key="8">
    <source>
        <dbReference type="ARBA" id="ARBA00022927"/>
    </source>
</evidence>
<evidence type="ECO:0000313" key="16">
    <source>
        <dbReference type="Proteomes" id="UP000775213"/>
    </source>
</evidence>
<evidence type="ECO:0000256" key="5">
    <source>
        <dbReference type="ARBA" id="ARBA00022670"/>
    </source>
</evidence>
<keyword evidence="16" id="KW-1185">Reference proteome</keyword>
<keyword evidence="6 13" id="KW-0378">Hydrolase</keyword>
<keyword evidence="8 13" id="KW-0653">Protein transport</keyword>
<evidence type="ECO:0000256" key="4">
    <source>
        <dbReference type="ARBA" id="ARBA00022490"/>
    </source>
</evidence>
<evidence type="ECO:0000256" key="2">
    <source>
        <dbReference type="ARBA" id="ARBA00010958"/>
    </source>
</evidence>
<protein>
    <recommendedName>
        <fullName evidence="13">Cysteine protease</fullName>
        <ecNumber evidence="13">3.4.22.-</ecNumber>
    </recommendedName>
</protein>
<keyword evidence="7" id="KW-0788">Thiol protease</keyword>
<comment type="catalytic activity">
    <reaction evidence="10">
        <text>[protein]-C-terminal L-amino acid-glycyl-phosphatidylethanolamide + H2O = [protein]-C-terminal L-amino acid-glycine + a 1,2-diacyl-sn-glycero-3-phosphoethanolamine</text>
        <dbReference type="Rhea" id="RHEA:67548"/>
        <dbReference type="Rhea" id="RHEA-COMP:17323"/>
        <dbReference type="Rhea" id="RHEA-COMP:17324"/>
        <dbReference type="ChEBI" id="CHEBI:15377"/>
        <dbReference type="ChEBI" id="CHEBI:64612"/>
        <dbReference type="ChEBI" id="CHEBI:172940"/>
        <dbReference type="ChEBI" id="CHEBI:172941"/>
    </reaction>
    <physiologicalReaction direction="left-to-right" evidence="10">
        <dbReference type="Rhea" id="RHEA:67549"/>
    </physiologicalReaction>
</comment>
<dbReference type="GO" id="GO:0019786">
    <property type="term" value="F:protein-phosphatidylethanolamide deconjugating activity"/>
    <property type="evidence" value="ECO:0007669"/>
    <property type="project" value="InterPro"/>
</dbReference>
<dbReference type="InterPro" id="IPR005078">
    <property type="entry name" value="Peptidase_C54"/>
</dbReference>
<keyword evidence="4 13" id="KW-0963">Cytoplasm</keyword>
<dbReference type="Proteomes" id="UP000775213">
    <property type="component" value="Unassembled WGS sequence"/>
</dbReference>
<feature type="domain" description="Peptidase C54 catalytic" evidence="14">
    <location>
        <begin position="1"/>
        <end position="143"/>
    </location>
</feature>
<evidence type="ECO:0000313" key="15">
    <source>
        <dbReference type="EMBL" id="KAH0447973.1"/>
    </source>
</evidence>
<evidence type="ECO:0000256" key="7">
    <source>
        <dbReference type="ARBA" id="ARBA00022807"/>
    </source>
</evidence>
<dbReference type="EC" id="3.4.22.-" evidence="13"/>
<dbReference type="EMBL" id="JAGFBR010000033">
    <property type="protein sequence ID" value="KAH0447973.1"/>
    <property type="molecule type" value="Genomic_DNA"/>
</dbReference>
<evidence type="ECO:0000256" key="10">
    <source>
        <dbReference type="ARBA" id="ARBA00029362"/>
    </source>
</evidence>
<dbReference type="GO" id="GO:0035973">
    <property type="term" value="P:aggrephagy"/>
    <property type="evidence" value="ECO:0007669"/>
    <property type="project" value="TreeGrafter"/>
</dbReference>
<comment type="subunit">
    <text evidence="11">Interacts with ATG8.</text>
</comment>
<keyword evidence="9 13" id="KW-0072">Autophagy</keyword>
<dbReference type="GO" id="GO:0016485">
    <property type="term" value="P:protein processing"/>
    <property type="evidence" value="ECO:0007669"/>
    <property type="project" value="TreeGrafter"/>
</dbReference>
<keyword evidence="5 13" id="KW-0645">Protease</keyword>
<evidence type="ECO:0000256" key="6">
    <source>
        <dbReference type="ARBA" id="ARBA00022801"/>
    </source>
</evidence>
<dbReference type="AlphaFoldDB" id="A0AAV7FWX3"/>